<evidence type="ECO:0000256" key="6">
    <source>
        <dbReference type="ARBA" id="ARBA00023136"/>
    </source>
</evidence>
<feature type="transmembrane region" description="Helical" evidence="7">
    <location>
        <begin position="338"/>
        <end position="360"/>
    </location>
</feature>
<dbReference type="AlphaFoldDB" id="A0A9X2MV03"/>
<comment type="caution">
    <text evidence="8">The sequence shown here is derived from an EMBL/GenBank/DDBJ whole genome shotgun (WGS) entry which is preliminary data.</text>
</comment>
<protein>
    <submittedName>
        <fullName evidence="8">MFS transporter</fullName>
    </submittedName>
</protein>
<keyword evidence="5 7" id="KW-1133">Transmembrane helix</keyword>
<dbReference type="CDD" id="cd06173">
    <property type="entry name" value="MFS_MefA_like"/>
    <property type="match status" value="1"/>
</dbReference>
<evidence type="ECO:0000256" key="7">
    <source>
        <dbReference type="SAM" id="Phobius"/>
    </source>
</evidence>
<keyword evidence="9" id="KW-1185">Reference proteome</keyword>
<evidence type="ECO:0000313" key="8">
    <source>
        <dbReference type="EMBL" id="MCR2807060.1"/>
    </source>
</evidence>
<dbReference type="Proteomes" id="UP001141950">
    <property type="component" value="Unassembled WGS sequence"/>
</dbReference>
<organism evidence="8 9">
    <name type="scientific">Paenibacillus soyae</name>
    <dbReference type="NCBI Taxonomy" id="2969249"/>
    <lineage>
        <taxon>Bacteria</taxon>
        <taxon>Bacillati</taxon>
        <taxon>Bacillota</taxon>
        <taxon>Bacilli</taxon>
        <taxon>Bacillales</taxon>
        <taxon>Paenibacillaceae</taxon>
        <taxon>Paenibacillus</taxon>
    </lineage>
</organism>
<feature type="transmembrane region" description="Helical" evidence="7">
    <location>
        <begin position="372"/>
        <end position="395"/>
    </location>
</feature>
<evidence type="ECO:0000313" key="9">
    <source>
        <dbReference type="Proteomes" id="UP001141950"/>
    </source>
</evidence>
<feature type="transmembrane region" description="Helical" evidence="7">
    <location>
        <begin position="313"/>
        <end position="332"/>
    </location>
</feature>
<dbReference type="EMBL" id="JANIPJ010000022">
    <property type="protein sequence ID" value="MCR2807060.1"/>
    <property type="molecule type" value="Genomic_DNA"/>
</dbReference>
<dbReference type="RefSeq" id="WP_257451175.1">
    <property type="nucleotide sequence ID" value="NZ_JANIPJ010000022.1"/>
</dbReference>
<keyword evidence="6 7" id="KW-0472">Membrane</keyword>
<dbReference type="Pfam" id="PF05977">
    <property type="entry name" value="MFS_3"/>
    <property type="match status" value="1"/>
</dbReference>
<feature type="transmembrane region" description="Helical" evidence="7">
    <location>
        <begin position="278"/>
        <end position="301"/>
    </location>
</feature>
<dbReference type="Gene3D" id="1.20.1250.20">
    <property type="entry name" value="MFS general substrate transporter like domains"/>
    <property type="match status" value="1"/>
</dbReference>
<dbReference type="PANTHER" id="PTHR23513:SF11">
    <property type="entry name" value="STAPHYLOFERRIN A TRANSPORTER"/>
    <property type="match status" value="1"/>
</dbReference>
<dbReference type="SUPFAM" id="SSF103473">
    <property type="entry name" value="MFS general substrate transporter"/>
    <property type="match status" value="1"/>
</dbReference>
<evidence type="ECO:0000256" key="3">
    <source>
        <dbReference type="ARBA" id="ARBA00022475"/>
    </source>
</evidence>
<dbReference type="PANTHER" id="PTHR23513">
    <property type="entry name" value="INTEGRAL MEMBRANE EFFLUX PROTEIN-RELATED"/>
    <property type="match status" value="1"/>
</dbReference>
<sequence>MGINEIETAKASSLKEPDSTPRLAKEASIWRNRAFMLVFASYTVSNLGNTFHSIAINLWVLQTTGSAKLMSLVLITHLASSLLFGSIAGTLADRIDRRKMMWISDLIRFVLVGLIAICMLVPGVPFYMILLLTALVAVVGTFRSPAFQASLIEIVGKTGVTQAVAAMTVSDNATRIGGFAAGGIAVAAFGGAFAVAIDSFAFLLSGILLLLAGRFPYREAEAPSGVKPSFRSDFAEGFRVIWGDAFIRSAFLLLPLVTFFFLSTFMLVQVLAVKVWQAPPFVFGLLEACIPLGYVIGSVAIMKWSGRMRRRGIWMLGSVALIGPCFIVIALVDTAALALPIVLSVGLLFSFSTTIFAIALRVGVPAHLQGRVFGLIGTLTSVAPPVGLAAFSALADSYGPAPIILGSGSAMLAIGLLSFLLFKQLRKFE</sequence>
<comment type="subcellular location">
    <subcellularLocation>
        <location evidence="1">Cell membrane</location>
        <topology evidence="1">Multi-pass membrane protein</topology>
    </subcellularLocation>
</comment>
<evidence type="ECO:0000256" key="4">
    <source>
        <dbReference type="ARBA" id="ARBA00022692"/>
    </source>
</evidence>
<evidence type="ECO:0000256" key="5">
    <source>
        <dbReference type="ARBA" id="ARBA00022989"/>
    </source>
</evidence>
<feature type="transmembrane region" description="Helical" evidence="7">
    <location>
        <begin position="109"/>
        <end position="142"/>
    </location>
</feature>
<proteinExistence type="predicted"/>
<evidence type="ECO:0000256" key="2">
    <source>
        <dbReference type="ARBA" id="ARBA00022448"/>
    </source>
</evidence>
<name>A0A9X2MV03_9BACL</name>
<keyword evidence="4 7" id="KW-0812">Transmembrane</keyword>
<feature type="transmembrane region" description="Helical" evidence="7">
    <location>
        <begin position="34"/>
        <end position="61"/>
    </location>
</feature>
<dbReference type="GO" id="GO:0005886">
    <property type="term" value="C:plasma membrane"/>
    <property type="evidence" value="ECO:0007669"/>
    <property type="project" value="UniProtKB-SubCell"/>
</dbReference>
<feature type="transmembrane region" description="Helical" evidence="7">
    <location>
        <begin position="179"/>
        <end position="212"/>
    </location>
</feature>
<gene>
    <name evidence="8" type="ORF">NQZ67_24540</name>
</gene>
<keyword evidence="3" id="KW-1003">Cell membrane</keyword>
<feature type="transmembrane region" description="Helical" evidence="7">
    <location>
        <begin position="401"/>
        <end position="422"/>
    </location>
</feature>
<reference evidence="8" key="1">
    <citation type="submission" date="2022-08" db="EMBL/GenBank/DDBJ databases">
        <title>The genomic sequence of strain Paenibacillus sp. SCIV0701.</title>
        <authorList>
            <person name="Zhao H."/>
        </authorList>
    </citation>
    <scope>NUCLEOTIDE SEQUENCE</scope>
    <source>
        <strain evidence="8">SCIV0701</strain>
    </source>
</reference>
<keyword evidence="2" id="KW-0813">Transport</keyword>
<dbReference type="InterPro" id="IPR036259">
    <property type="entry name" value="MFS_trans_sf"/>
</dbReference>
<accession>A0A9X2MV03</accession>
<dbReference type="InterPro" id="IPR010290">
    <property type="entry name" value="TM_effector"/>
</dbReference>
<feature type="transmembrane region" description="Helical" evidence="7">
    <location>
        <begin position="67"/>
        <end position="88"/>
    </location>
</feature>
<evidence type="ECO:0000256" key="1">
    <source>
        <dbReference type="ARBA" id="ARBA00004651"/>
    </source>
</evidence>
<feature type="transmembrane region" description="Helical" evidence="7">
    <location>
        <begin position="251"/>
        <end position="272"/>
    </location>
</feature>